<dbReference type="Proteomes" id="UP001497744">
    <property type="component" value="Unassembled WGS sequence"/>
</dbReference>
<dbReference type="RefSeq" id="XP_067712849.1">
    <property type="nucleotide sequence ID" value="XM_067856748.1"/>
</dbReference>
<evidence type="ECO:0000256" key="2">
    <source>
        <dbReference type="ARBA" id="ARBA00022553"/>
    </source>
</evidence>
<dbReference type="SMART" id="SM01156">
    <property type="entry name" value="DUF1716"/>
    <property type="match status" value="1"/>
</dbReference>
<sequence length="507" mass="57452">MDSTVDEERECITASNLRRHVSLFEKRLLRNQQVRLEYTDDPERWVKSEVDLDEQIGWFRDLSTQPELFRQFEELGGLRMLREALSHPNIDIAIAALTVLTELLDPETLVRLEGAERFLKALKELSLHTQCVATLLKIDEDNGELDYDGVRSALELLENLLELFPSVAEDLSANRELLGFLLRRMKSSKTVEYDSNRVHAAEILCILLQQSEACLTLVGSSEVDGIDKLLRIITVFRKKDPEGVEEEELVENAFQCLCSLMLIPSNRLSFGKLQGVKLLIRLIKERRSTYRQAITLLDYALLDCPENCAIFVSGMGLKSVFSVLMRKGVRSKPGSEDEKREDEHVLGVLHSLCAHSTGTDLARVLNKFVEHKYEKLERIIELHNKYTALSRAAEKSAGQRSSSVRSMYSALNVDEANQEYLDRYEAGLSICQLVDCILLRLYNMGNSNLSSCLLVLLHNKGVEMQDIFENISDYLEHLSEGAGDTKQKVDRLLKLFLTGASDSGMFA</sequence>
<dbReference type="GO" id="GO:0010467">
    <property type="term" value="P:gene expression"/>
    <property type="evidence" value="ECO:0007669"/>
    <property type="project" value="UniProtKB-ARBA"/>
</dbReference>
<evidence type="ECO:0000256" key="3">
    <source>
        <dbReference type="ARBA" id="ARBA00022737"/>
    </source>
</evidence>
<comment type="subcellular location">
    <subcellularLocation>
        <location evidence="1">Nucleus</location>
    </subcellularLocation>
</comment>
<accession>A0AAV4LL56</accession>
<evidence type="ECO:0000313" key="8">
    <source>
        <dbReference type="Proteomes" id="UP001497744"/>
    </source>
</evidence>
<feature type="domain" description="Beta-catenin-like protein 1 N-terminal" evidence="6">
    <location>
        <begin position="5"/>
        <end position="97"/>
    </location>
</feature>
<protein>
    <submittedName>
        <fullName evidence="7">Beta-catenin family protein 1, putative</fullName>
    </submittedName>
</protein>
<dbReference type="PANTHER" id="PTHR14978:SF0">
    <property type="entry name" value="BETA-CATENIN-LIKE PROTEIN 1"/>
    <property type="match status" value="1"/>
</dbReference>
<dbReference type="Pfam" id="PF08216">
    <property type="entry name" value="CTNNBL"/>
    <property type="match status" value="1"/>
</dbReference>
<evidence type="ECO:0000259" key="6">
    <source>
        <dbReference type="SMART" id="SM01156"/>
    </source>
</evidence>
<dbReference type="SUPFAM" id="SSF48371">
    <property type="entry name" value="ARM repeat"/>
    <property type="match status" value="1"/>
</dbReference>
<dbReference type="Gene3D" id="1.25.10.10">
    <property type="entry name" value="Leucine-rich Repeat Variant"/>
    <property type="match status" value="1"/>
</dbReference>
<proteinExistence type="predicted"/>
<dbReference type="InterPro" id="IPR011989">
    <property type="entry name" value="ARM-like"/>
</dbReference>
<dbReference type="AlphaFoldDB" id="A0AAV4LL56"/>
<dbReference type="InterPro" id="IPR039678">
    <property type="entry name" value="CTNNBL1"/>
</dbReference>
<dbReference type="InterPro" id="IPR016024">
    <property type="entry name" value="ARM-type_fold"/>
</dbReference>
<evidence type="ECO:0000256" key="1">
    <source>
        <dbReference type="ARBA" id="ARBA00004123"/>
    </source>
</evidence>
<evidence type="ECO:0000256" key="5">
    <source>
        <dbReference type="ARBA" id="ARBA00023242"/>
    </source>
</evidence>
<keyword evidence="3" id="KW-0677">Repeat</keyword>
<reference evidence="7 8" key="1">
    <citation type="submission" date="2021-06" db="EMBL/GenBank/DDBJ databases">
        <title>Genome sequence of Babesia caballi.</title>
        <authorList>
            <person name="Yamagishi J."/>
            <person name="Kidaka T."/>
            <person name="Ochi A."/>
        </authorList>
    </citation>
    <scope>NUCLEOTIDE SEQUENCE [LARGE SCALE GENOMIC DNA]</scope>
    <source>
        <strain evidence="7">USDA-D6B2</strain>
    </source>
</reference>
<dbReference type="FunFam" id="1.25.10.10:FF:001136">
    <property type="entry name" value="Beta-catenin-like protein 1"/>
    <property type="match status" value="1"/>
</dbReference>
<keyword evidence="2" id="KW-0597">Phosphoprotein</keyword>
<name>A0AAV4LL56_BABCB</name>
<evidence type="ECO:0000313" key="7">
    <source>
        <dbReference type="EMBL" id="GIX60778.1"/>
    </source>
</evidence>
<keyword evidence="4" id="KW-0175">Coiled coil</keyword>
<comment type="caution">
    <text evidence="7">The sequence shown here is derived from an EMBL/GenBank/DDBJ whole genome shotgun (WGS) entry which is preliminary data.</text>
</comment>
<dbReference type="InterPro" id="IPR013180">
    <property type="entry name" value="CTNNBL1_N"/>
</dbReference>
<organism evidence="7 8">
    <name type="scientific">Babesia caballi</name>
    <dbReference type="NCBI Taxonomy" id="5871"/>
    <lineage>
        <taxon>Eukaryota</taxon>
        <taxon>Sar</taxon>
        <taxon>Alveolata</taxon>
        <taxon>Apicomplexa</taxon>
        <taxon>Aconoidasida</taxon>
        <taxon>Piroplasmida</taxon>
        <taxon>Babesiidae</taxon>
        <taxon>Babesia</taxon>
    </lineage>
</organism>
<dbReference type="GO" id="GO:0005681">
    <property type="term" value="C:spliceosomal complex"/>
    <property type="evidence" value="ECO:0007669"/>
    <property type="project" value="TreeGrafter"/>
</dbReference>
<gene>
    <name evidence="7" type="ORF">BcabD6B2_02130</name>
</gene>
<dbReference type="GeneID" id="94192261"/>
<evidence type="ECO:0000256" key="4">
    <source>
        <dbReference type="ARBA" id="ARBA00023054"/>
    </source>
</evidence>
<keyword evidence="5" id="KW-0539">Nucleus</keyword>
<dbReference type="PANTHER" id="PTHR14978">
    <property type="entry name" value="BETA-CATENIN-LIKE PROTEIN 1 NUCLEAR ASSOCIATED PROTEIN"/>
    <property type="match status" value="1"/>
</dbReference>
<keyword evidence="8" id="KW-1185">Reference proteome</keyword>
<dbReference type="EMBL" id="BPLF01000001">
    <property type="protein sequence ID" value="GIX60778.1"/>
    <property type="molecule type" value="Genomic_DNA"/>
</dbReference>